<dbReference type="AlphaFoldDB" id="A0A1B7LBS7"/>
<dbReference type="Proteomes" id="UP000078532">
    <property type="component" value="Unassembled WGS sequence"/>
</dbReference>
<dbReference type="OrthoDB" id="9813383at2"/>
<gene>
    <name evidence="1" type="ORF">A6M21_14265</name>
</gene>
<dbReference type="STRING" id="1838280.A6M21_14265"/>
<sequence>MKPLIGLTAALEEERGRLFLVRAYVLAVQAAGGLPVILPPAAAGDEMEAWVRLLDGLLLTGGGDVDPVYFGEEPRPGCGWIDPERDFSELGLARLALDAGLPVLGICRGVQVLNIAAGGDIHQDINSGVAGCLKHSQQAPRRSPTHLVQLTPGSRLAGIAGADPWRVNSFHHQAVRRPAAGFAVCARAADGIIEAIEKTDHSFALGVQWHPEAMWEQDVRCRKLFEALVEAGRAFRPGKK</sequence>
<dbReference type="FunFam" id="3.40.50.880:FF:000030">
    <property type="entry name" value="Gamma-glutamyl-gamma-aminobutyrate hydrolase PuuD"/>
    <property type="match status" value="1"/>
</dbReference>
<dbReference type="EMBL" id="LYVF01000185">
    <property type="protein sequence ID" value="OAT79982.1"/>
    <property type="molecule type" value="Genomic_DNA"/>
</dbReference>
<evidence type="ECO:0000313" key="2">
    <source>
        <dbReference type="Proteomes" id="UP000078532"/>
    </source>
</evidence>
<dbReference type="PROSITE" id="PS51273">
    <property type="entry name" value="GATASE_TYPE_1"/>
    <property type="match status" value="1"/>
</dbReference>
<dbReference type="PANTHER" id="PTHR43235:SF1">
    <property type="entry name" value="GLUTAMINE AMIDOTRANSFERASE PB2B2.05-RELATED"/>
    <property type="match status" value="1"/>
</dbReference>
<dbReference type="PANTHER" id="PTHR43235">
    <property type="entry name" value="GLUTAMINE AMIDOTRANSFERASE PB2B2.05-RELATED"/>
    <property type="match status" value="1"/>
</dbReference>
<dbReference type="Gene3D" id="3.40.50.880">
    <property type="match status" value="1"/>
</dbReference>
<comment type="caution">
    <text evidence="1">The sequence shown here is derived from an EMBL/GenBank/DDBJ whole genome shotgun (WGS) entry which is preliminary data.</text>
</comment>
<dbReference type="Pfam" id="PF07722">
    <property type="entry name" value="Peptidase_C26"/>
    <property type="match status" value="1"/>
</dbReference>
<dbReference type="SUPFAM" id="SSF52317">
    <property type="entry name" value="Class I glutamine amidotransferase-like"/>
    <property type="match status" value="1"/>
</dbReference>
<dbReference type="InterPro" id="IPR011697">
    <property type="entry name" value="Peptidase_C26"/>
</dbReference>
<dbReference type="InterPro" id="IPR044668">
    <property type="entry name" value="PuuD-like"/>
</dbReference>
<dbReference type="InterPro" id="IPR029062">
    <property type="entry name" value="Class_I_gatase-like"/>
</dbReference>
<evidence type="ECO:0000313" key="1">
    <source>
        <dbReference type="EMBL" id="OAT79982.1"/>
    </source>
</evidence>
<accession>A0A1B7LBS7</accession>
<protein>
    <submittedName>
        <fullName evidence="1">Peptidase C26</fullName>
    </submittedName>
</protein>
<dbReference type="CDD" id="cd01745">
    <property type="entry name" value="GATase1_2"/>
    <property type="match status" value="1"/>
</dbReference>
<reference evidence="1 2" key="1">
    <citation type="submission" date="2016-04" db="EMBL/GenBank/DDBJ databases">
        <authorList>
            <person name="Evans L.H."/>
            <person name="Alamgir A."/>
            <person name="Owens N."/>
            <person name="Weber N.D."/>
            <person name="Virtaneva K."/>
            <person name="Barbian K."/>
            <person name="Babar A."/>
            <person name="Rosenke K."/>
        </authorList>
    </citation>
    <scope>NUCLEOTIDE SEQUENCE [LARGE SCALE GENOMIC DNA]</scope>
    <source>
        <strain evidence="1 2">LMa1</strain>
    </source>
</reference>
<proteinExistence type="predicted"/>
<name>A0A1B7LBS7_9FIRM</name>
<dbReference type="GO" id="GO:0005829">
    <property type="term" value="C:cytosol"/>
    <property type="evidence" value="ECO:0007669"/>
    <property type="project" value="TreeGrafter"/>
</dbReference>
<dbReference type="GO" id="GO:0006598">
    <property type="term" value="P:polyamine catabolic process"/>
    <property type="evidence" value="ECO:0007669"/>
    <property type="project" value="TreeGrafter"/>
</dbReference>
<organism evidence="1 2">
    <name type="scientific">Desulfotomaculum copahuensis</name>
    <dbReference type="NCBI Taxonomy" id="1838280"/>
    <lineage>
        <taxon>Bacteria</taxon>
        <taxon>Bacillati</taxon>
        <taxon>Bacillota</taxon>
        <taxon>Clostridia</taxon>
        <taxon>Eubacteriales</taxon>
        <taxon>Desulfotomaculaceae</taxon>
        <taxon>Desulfotomaculum</taxon>
    </lineage>
</organism>
<dbReference type="GO" id="GO:0033969">
    <property type="term" value="F:gamma-glutamyl-gamma-aminobutyrate hydrolase activity"/>
    <property type="evidence" value="ECO:0007669"/>
    <property type="project" value="TreeGrafter"/>
</dbReference>
<dbReference type="RefSeq" id="WP_066670489.1">
    <property type="nucleotide sequence ID" value="NZ_LYVF01000185.1"/>
</dbReference>
<keyword evidence="2" id="KW-1185">Reference proteome</keyword>